<organism evidence="6 7">
    <name type="scientific">Phytophthora cactorum</name>
    <dbReference type="NCBI Taxonomy" id="29920"/>
    <lineage>
        <taxon>Eukaryota</taxon>
        <taxon>Sar</taxon>
        <taxon>Stramenopiles</taxon>
        <taxon>Oomycota</taxon>
        <taxon>Peronosporomycetes</taxon>
        <taxon>Peronosporales</taxon>
        <taxon>Peronosporaceae</taxon>
        <taxon>Phytophthora</taxon>
    </lineage>
</organism>
<dbReference type="EMBL" id="RCMG01000494">
    <property type="protein sequence ID" value="KAG2853190.1"/>
    <property type="molecule type" value="Genomic_DNA"/>
</dbReference>
<dbReference type="Proteomes" id="UP000760860">
    <property type="component" value="Unassembled WGS sequence"/>
</dbReference>
<dbReference type="VEuPathDB" id="FungiDB:PC110_g13102"/>
<evidence type="ECO:0000313" key="6">
    <source>
        <dbReference type="EMBL" id="RAW30552.1"/>
    </source>
</evidence>
<dbReference type="OrthoDB" id="114396at2759"/>
<protein>
    <submittedName>
        <fullName evidence="6">Uncharacterized protein</fullName>
    </submittedName>
</protein>
<dbReference type="AlphaFoldDB" id="A0A329S4K0"/>
<dbReference type="EMBL" id="RCMK01000476">
    <property type="protein sequence ID" value="KAG2926578.1"/>
    <property type="molecule type" value="Genomic_DNA"/>
</dbReference>
<keyword evidence="7" id="KW-1185">Reference proteome</keyword>
<sequence>MVSAEYLSQNVANVLTVYLIVHYRLMEKVQTDALAVRHLEVAPVDAGASVAELLAWPLDLAA</sequence>
<dbReference type="EMBL" id="RCMV01000478">
    <property type="protein sequence ID" value="KAG3216527.1"/>
    <property type="molecule type" value="Genomic_DNA"/>
</dbReference>
<evidence type="ECO:0000313" key="2">
    <source>
        <dbReference type="EMBL" id="KAG2909845.1"/>
    </source>
</evidence>
<evidence type="ECO:0000313" key="1">
    <source>
        <dbReference type="EMBL" id="KAG2853190.1"/>
    </source>
</evidence>
<evidence type="ECO:0000313" key="7">
    <source>
        <dbReference type="Proteomes" id="UP000251314"/>
    </source>
</evidence>
<evidence type="ECO:0000313" key="4">
    <source>
        <dbReference type="EMBL" id="KAG2977806.1"/>
    </source>
</evidence>
<reference evidence="6 7" key="1">
    <citation type="submission" date="2018-01" db="EMBL/GenBank/DDBJ databases">
        <title>Draft genome of the strawberry crown rot pathogen Phytophthora cactorum.</title>
        <authorList>
            <person name="Armitage A.D."/>
            <person name="Lysoe E."/>
            <person name="Nellist C.F."/>
            <person name="Harrison R.J."/>
            <person name="Brurberg M.B."/>
        </authorList>
    </citation>
    <scope>NUCLEOTIDE SEQUENCE [LARGE SCALE GENOMIC DNA]</scope>
    <source>
        <strain evidence="6 7">10300</strain>
    </source>
</reference>
<dbReference type="Proteomes" id="UP000735874">
    <property type="component" value="Unassembled WGS sequence"/>
</dbReference>
<proteinExistence type="predicted"/>
<dbReference type="EMBL" id="MJFZ01000364">
    <property type="protein sequence ID" value="RAW30552.1"/>
    <property type="molecule type" value="Genomic_DNA"/>
</dbReference>
<dbReference type="Proteomes" id="UP000697107">
    <property type="component" value="Unassembled WGS sequence"/>
</dbReference>
<dbReference type="Proteomes" id="UP000251314">
    <property type="component" value="Unassembled WGS sequence"/>
</dbReference>
<dbReference type="Proteomes" id="UP000774804">
    <property type="component" value="Unassembled WGS sequence"/>
</dbReference>
<name>A0A329S4K0_9STRA</name>
<dbReference type="Proteomes" id="UP000736787">
    <property type="component" value="Unassembled WGS sequence"/>
</dbReference>
<dbReference type="EMBL" id="RCMI01000460">
    <property type="protein sequence ID" value="KAG2909845.1"/>
    <property type="molecule type" value="Genomic_DNA"/>
</dbReference>
<dbReference type="EMBL" id="RCML01000413">
    <property type="protein sequence ID" value="KAG2977806.1"/>
    <property type="molecule type" value="Genomic_DNA"/>
</dbReference>
<comment type="caution">
    <text evidence="6">The sequence shown here is derived from an EMBL/GenBank/DDBJ whole genome shotgun (WGS) entry which is preliminary data.</text>
</comment>
<reference evidence="1" key="2">
    <citation type="submission" date="2018-10" db="EMBL/GenBank/DDBJ databases">
        <title>Effector identification in a new, highly contiguous assembly of the strawberry crown rot pathogen Phytophthora cactorum.</title>
        <authorList>
            <person name="Armitage A.D."/>
            <person name="Nellist C.F."/>
            <person name="Bates H."/>
            <person name="Vickerstaff R.J."/>
            <person name="Harrison R.J."/>
        </authorList>
    </citation>
    <scope>NUCLEOTIDE SEQUENCE</scope>
    <source>
        <strain evidence="1">15-7</strain>
        <strain evidence="2">4032</strain>
        <strain evidence="3">4040</strain>
        <strain evidence="4">P415</strain>
        <strain evidence="5">P421</strain>
    </source>
</reference>
<evidence type="ECO:0000313" key="3">
    <source>
        <dbReference type="EMBL" id="KAG2926578.1"/>
    </source>
</evidence>
<evidence type="ECO:0000313" key="5">
    <source>
        <dbReference type="EMBL" id="KAG3216527.1"/>
    </source>
</evidence>
<gene>
    <name evidence="6" type="ORF">PC110_g13102</name>
    <name evidence="1" type="ORF">PC113_g14373</name>
    <name evidence="2" type="ORF">PC115_g13111</name>
    <name evidence="3" type="ORF">PC117_g14831</name>
    <name evidence="4" type="ORF">PC118_g12667</name>
    <name evidence="5" type="ORF">PC129_g12612</name>
</gene>
<accession>A0A329S4K0</accession>